<reference evidence="10 11" key="1">
    <citation type="submission" date="2024-03" db="EMBL/GenBank/DDBJ databases">
        <title>High-quality draft genome sequencing of Tistrella sp. BH-R2-4.</title>
        <authorList>
            <person name="Dong C."/>
        </authorList>
    </citation>
    <scope>NUCLEOTIDE SEQUENCE [LARGE SCALE GENOMIC DNA]</scope>
    <source>
        <strain evidence="10 11">BH-R2-4</strain>
    </source>
</reference>
<dbReference type="RefSeq" id="WP_345937601.1">
    <property type="nucleotide sequence ID" value="NZ_JBBKTW010000005.1"/>
</dbReference>
<dbReference type="InterPro" id="IPR006638">
    <property type="entry name" value="Elp3/MiaA/NifB-like_rSAM"/>
</dbReference>
<evidence type="ECO:0000256" key="7">
    <source>
        <dbReference type="ARBA" id="ARBA00023014"/>
    </source>
</evidence>
<dbReference type="EMBL" id="JBBKTW010000005">
    <property type="protein sequence ID" value="MEN2989484.1"/>
    <property type="molecule type" value="Genomic_DNA"/>
</dbReference>
<keyword evidence="6" id="KW-0408">Iron</keyword>
<dbReference type="PROSITE" id="PS51918">
    <property type="entry name" value="RADICAL_SAM"/>
    <property type="match status" value="1"/>
</dbReference>
<dbReference type="SFLD" id="SFLDS00029">
    <property type="entry name" value="Radical_SAM"/>
    <property type="match status" value="1"/>
</dbReference>
<dbReference type="Gene3D" id="3.40.50.280">
    <property type="entry name" value="Cobalamin-binding domain"/>
    <property type="match status" value="1"/>
</dbReference>
<proteinExistence type="predicted"/>
<accession>A0ABU9YKZ7</accession>
<keyword evidence="11" id="KW-1185">Reference proteome</keyword>
<dbReference type="InterPro" id="IPR034466">
    <property type="entry name" value="Methyltransferase_Class_B"/>
</dbReference>
<evidence type="ECO:0000256" key="5">
    <source>
        <dbReference type="ARBA" id="ARBA00022723"/>
    </source>
</evidence>
<dbReference type="Proteomes" id="UP001413721">
    <property type="component" value="Unassembled WGS sequence"/>
</dbReference>
<gene>
    <name evidence="10" type="ORF">WG926_14305</name>
</gene>
<evidence type="ECO:0000256" key="2">
    <source>
        <dbReference type="ARBA" id="ARBA00022603"/>
    </source>
</evidence>
<dbReference type="CDD" id="cd01335">
    <property type="entry name" value="Radical_SAM"/>
    <property type="match status" value="1"/>
</dbReference>
<dbReference type="SFLD" id="SFLDG01082">
    <property type="entry name" value="B12-binding_domain_containing"/>
    <property type="match status" value="1"/>
</dbReference>
<evidence type="ECO:0000259" key="9">
    <source>
        <dbReference type="PROSITE" id="PS51918"/>
    </source>
</evidence>
<evidence type="ECO:0000313" key="11">
    <source>
        <dbReference type="Proteomes" id="UP001413721"/>
    </source>
</evidence>
<dbReference type="Pfam" id="PF02310">
    <property type="entry name" value="B12-binding"/>
    <property type="match status" value="1"/>
</dbReference>
<protein>
    <submittedName>
        <fullName evidence="10">Radical SAM protein</fullName>
    </submittedName>
</protein>
<dbReference type="InterPro" id="IPR006158">
    <property type="entry name" value="Cobalamin-bd"/>
</dbReference>
<dbReference type="Pfam" id="PF04055">
    <property type="entry name" value="Radical_SAM"/>
    <property type="match status" value="1"/>
</dbReference>
<evidence type="ECO:0000256" key="4">
    <source>
        <dbReference type="ARBA" id="ARBA00022691"/>
    </source>
</evidence>
<dbReference type="SFLD" id="SFLDG01123">
    <property type="entry name" value="methyltransferase_(Class_B)"/>
    <property type="match status" value="1"/>
</dbReference>
<dbReference type="InterPro" id="IPR051198">
    <property type="entry name" value="BchE-like"/>
</dbReference>
<keyword evidence="2" id="KW-0489">Methyltransferase</keyword>
<dbReference type="PANTHER" id="PTHR43409:SF7">
    <property type="entry name" value="BLL1977 PROTEIN"/>
    <property type="match status" value="1"/>
</dbReference>
<evidence type="ECO:0000256" key="6">
    <source>
        <dbReference type="ARBA" id="ARBA00023004"/>
    </source>
</evidence>
<dbReference type="InterPro" id="IPR023404">
    <property type="entry name" value="rSAM_horseshoe"/>
</dbReference>
<evidence type="ECO:0000256" key="1">
    <source>
        <dbReference type="ARBA" id="ARBA00001966"/>
    </source>
</evidence>
<dbReference type="SUPFAM" id="SSF102114">
    <property type="entry name" value="Radical SAM enzymes"/>
    <property type="match status" value="1"/>
</dbReference>
<dbReference type="InterPro" id="IPR007197">
    <property type="entry name" value="rSAM"/>
</dbReference>
<keyword evidence="7" id="KW-0411">Iron-sulfur</keyword>
<comment type="caution">
    <text evidence="10">The sequence shown here is derived from an EMBL/GenBank/DDBJ whole genome shotgun (WGS) entry which is preliminary data.</text>
</comment>
<dbReference type="InterPro" id="IPR058240">
    <property type="entry name" value="rSAM_sf"/>
</dbReference>
<evidence type="ECO:0000259" key="8">
    <source>
        <dbReference type="PROSITE" id="PS51332"/>
    </source>
</evidence>
<keyword evidence="5" id="KW-0479">Metal-binding</keyword>
<sequence length="482" mass="53180">MTRSPAPVGGPLVLSHGYFLADDPVEQRIMRPYPPLGLLSISAWLDGRDLDHAVIDTTFRTVDDVVAQLDAIRPRMIAFYVTLMTRRAILGIVRRLRADPAHAGLILVLGGPDARYNAGDYLDHGIDILVVGEGEETMAALAELDPADCRDPAVLAGIAGLVHRDADGRPTTTPARAHLPRLDDLPHPARHRIDLAPYFNAWRQAHGETSLNVSTQRGCPYTCNWCSRAVYGKSYRRRSAELVVAELAALSARHAPDMYWFVDDVFTVNHRWLADFAAALDAAGLSIRYECITRADRMTDEVVALLARTGCKRVWIGAESGSQRILDAMDRRVTVGQVTATIRAAAAAGIETGTFLMLGYPGETEADILATRRYLQAARPDRFTVTLAYPIRGTEFYQAVADHVVGPAFDAGSDRDNRFPRSYGDRYYAEALRYLNHAAALDRAGAAWRPRALRHRLAAGRARLGMWWHRRFGPSEGAHGHG</sequence>
<name>A0ABU9YKZ7_9PROT</name>
<keyword evidence="4" id="KW-0949">S-adenosyl-L-methionine</keyword>
<dbReference type="SMART" id="SM00729">
    <property type="entry name" value="Elp3"/>
    <property type="match status" value="1"/>
</dbReference>
<feature type="domain" description="B12-binding" evidence="8">
    <location>
        <begin position="21"/>
        <end position="152"/>
    </location>
</feature>
<comment type="cofactor">
    <cofactor evidence="1">
        <name>[4Fe-4S] cluster</name>
        <dbReference type="ChEBI" id="CHEBI:49883"/>
    </cofactor>
</comment>
<keyword evidence="3" id="KW-0808">Transferase</keyword>
<organism evidence="10 11">
    <name type="scientific">Tistrella arctica</name>
    <dbReference type="NCBI Taxonomy" id="3133430"/>
    <lineage>
        <taxon>Bacteria</taxon>
        <taxon>Pseudomonadati</taxon>
        <taxon>Pseudomonadota</taxon>
        <taxon>Alphaproteobacteria</taxon>
        <taxon>Geminicoccales</taxon>
        <taxon>Geminicoccaceae</taxon>
        <taxon>Tistrella</taxon>
    </lineage>
</organism>
<feature type="domain" description="Radical SAM core" evidence="9">
    <location>
        <begin position="205"/>
        <end position="438"/>
    </location>
</feature>
<dbReference type="PROSITE" id="PS51332">
    <property type="entry name" value="B12_BINDING"/>
    <property type="match status" value="1"/>
</dbReference>
<evidence type="ECO:0000256" key="3">
    <source>
        <dbReference type="ARBA" id="ARBA00022679"/>
    </source>
</evidence>
<evidence type="ECO:0000313" key="10">
    <source>
        <dbReference type="EMBL" id="MEN2989484.1"/>
    </source>
</evidence>
<dbReference type="PANTHER" id="PTHR43409">
    <property type="entry name" value="ANAEROBIC MAGNESIUM-PROTOPORPHYRIN IX MONOMETHYL ESTER CYCLASE-RELATED"/>
    <property type="match status" value="1"/>
</dbReference>
<dbReference type="Gene3D" id="3.80.30.20">
    <property type="entry name" value="tm_1862 like domain"/>
    <property type="match status" value="1"/>
</dbReference>